<comment type="caution">
    <text evidence="9">The sequence shown here is derived from an EMBL/GenBank/DDBJ whole genome shotgun (WGS) entry which is preliminary data.</text>
</comment>
<keyword evidence="4 7" id="KW-0472">Membrane</keyword>
<dbReference type="InterPro" id="IPR052337">
    <property type="entry name" value="SAT4-like"/>
</dbReference>
<evidence type="ECO:0000313" key="10">
    <source>
        <dbReference type="Proteomes" id="UP001313282"/>
    </source>
</evidence>
<comment type="similarity">
    <text evidence="5">Belongs to the SAT4 family.</text>
</comment>
<feature type="domain" description="Rhodopsin" evidence="8">
    <location>
        <begin position="34"/>
        <end position="283"/>
    </location>
</feature>
<feature type="transmembrane region" description="Helical" evidence="7">
    <location>
        <begin position="50"/>
        <end position="69"/>
    </location>
</feature>
<dbReference type="PANTHER" id="PTHR33048:SF162">
    <property type="entry name" value="SATRATOXIN BIOSYNTHESIS SC1 CLUSTER PROTEIN 4"/>
    <property type="match status" value="1"/>
</dbReference>
<dbReference type="AlphaFoldDB" id="A0AAN8REM3"/>
<evidence type="ECO:0000256" key="7">
    <source>
        <dbReference type="SAM" id="Phobius"/>
    </source>
</evidence>
<evidence type="ECO:0000256" key="3">
    <source>
        <dbReference type="ARBA" id="ARBA00022989"/>
    </source>
</evidence>
<sequence length="419" mass="47212">MSADDWIESLILSQSGEHALTWGLMSIPFILLPIRLYLRYTRHRRLLSDDYLLLPAFLLMLTLGILHTYQYPILFRAHSYFLTNQPFPPEFLTHEIPSLLKSQFAKTFLVWTLQWVCKLSILMFLRRVLRVWPGYMKWWWVVVVVCTVAWVAVMLINCFTCFPPRRKWEGNSCNTPRDITANNNGLIAATILDITSDLLILLLPHRLLLTLKKIQLRNKLIISAIFSLSIFLIFLAVFRIILLYKSRETRSIWLNGIVAAQFGQVFGTMAVVVAILPALRLAFTKKEGVGFGDDVEGVEGRKGKGKGAGESGDTTLFSTTWAPEEGGNTPSLSPQGNKVTSNSQVTINHNNNQIPTGESNHNHIAPFPEPDMYISETNGGHSARNSPQNPLMSVPPLQVKLHQVIPDIGGETSPVIRKR</sequence>
<keyword evidence="3 7" id="KW-1133">Transmembrane helix</keyword>
<name>A0AAN8REM3_9PEZI</name>
<organism evidence="9 10">
    <name type="scientific">Orbilia javanica</name>
    <dbReference type="NCBI Taxonomy" id="47235"/>
    <lineage>
        <taxon>Eukaryota</taxon>
        <taxon>Fungi</taxon>
        <taxon>Dikarya</taxon>
        <taxon>Ascomycota</taxon>
        <taxon>Pezizomycotina</taxon>
        <taxon>Orbiliomycetes</taxon>
        <taxon>Orbiliales</taxon>
        <taxon>Orbiliaceae</taxon>
        <taxon>Orbilia</taxon>
    </lineage>
</organism>
<dbReference type="Proteomes" id="UP001313282">
    <property type="component" value="Unassembled WGS sequence"/>
</dbReference>
<evidence type="ECO:0000256" key="2">
    <source>
        <dbReference type="ARBA" id="ARBA00022692"/>
    </source>
</evidence>
<dbReference type="PANTHER" id="PTHR33048">
    <property type="entry name" value="PTH11-LIKE INTEGRAL MEMBRANE PROTEIN (AFU_ORTHOLOGUE AFUA_5G11245)"/>
    <property type="match status" value="1"/>
</dbReference>
<feature type="transmembrane region" description="Helical" evidence="7">
    <location>
        <begin position="220"/>
        <end position="241"/>
    </location>
</feature>
<keyword evidence="10" id="KW-1185">Reference proteome</keyword>
<keyword evidence="2 7" id="KW-0812">Transmembrane</keyword>
<evidence type="ECO:0000256" key="4">
    <source>
        <dbReference type="ARBA" id="ARBA00023136"/>
    </source>
</evidence>
<accession>A0AAN8REM3</accession>
<evidence type="ECO:0000259" key="8">
    <source>
        <dbReference type="Pfam" id="PF20684"/>
    </source>
</evidence>
<feature type="transmembrane region" description="Helical" evidence="7">
    <location>
        <begin position="253"/>
        <end position="276"/>
    </location>
</feature>
<feature type="transmembrane region" description="Helical" evidence="7">
    <location>
        <begin position="185"/>
        <end position="208"/>
    </location>
</feature>
<comment type="subcellular location">
    <subcellularLocation>
        <location evidence="1">Membrane</location>
        <topology evidence="1">Multi-pass membrane protein</topology>
    </subcellularLocation>
</comment>
<feature type="region of interest" description="Disordered" evidence="6">
    <location>
        <begin position="320"/>
        <end position="340"/>
    </location>
</feature>
<feature type="transmembrane region" description="Helical" evidence="7">
    <location>
        <begin position="138"/>
        <end position="165"/>
    </location>
</feature>
<feature type="compositionally biased region" description="Polar residues" evidence="6">
    <location>
        <begin position="328"/>
        <end position="340"/>
    </location>
</feature>
<dbReference type="GO" id="GO:0016020">
    <property type="term" value="C:membrane"/>
    <property type="evidence" value="ECO:0007669"/>
    <property type="project" value="UniProtKB-SubCell"/>
</dbReference>
<feature type="transmembrane region" description="Helical" evidence="7">
    <location>
        <begin position="20"/>
        <end position="38"/>
    </location>
</feature>
<evidence type="ECO:0000256" key="6">
    <source>
        <dbReference type="SAM" id="MobiDB-lite"/>
    </source>
</evidence>
<feature type="transmembrane region" description="Helical" evidence="7">
    <location>
        <begin position="108"/>
        <end position="126"/>
    </location>
</feature>
<evidence type="ECO:0000256" key="1">
    <source>
        <dbReference type="ARBA" id="ARBA00004141"/>
    </source>
</evidence>
<gene>
    <name evidence="9" type="ORF">TWF718_003927</name>
</gene>
<dbReference type="Pfam" id="PF20684">
    <property type="entry name" value="Fung_rhodopsin"/>
    <property type="match status" value="1"/>
</dbReference>
<protein>
    <recommendedName>
        <fullName evidence="8">Rhodopsin domain-containing protein</fullName>
    </recommendedName>
</protein>
<evidence type="ECO:0000256" key="5">
    <source>
        <dbReference type="ARBA" id="ARBA00038359"/>
    </source>
</evidence>
<proteinExistence type="inferred from homology"/>
<evidence type="ECO:0000313" key="9">
    <source>
        <dbReference type="EMBL" id="KAK6350740.1"/>
    </source>
</evidence>
<dbReference type="EMBL" id="JAVHNR010000002">
    <property type="protein sequence ID" value="KAK6350740.1"/>
    <property type="molecule type" value="Genomic_DNA"/>
</dbReference>
<reference evidence="9 10" key="1">
    <citation type="submission" date="2019-10" db="EMBL/GenBank/DDBJ databases">
        <authorList>
            <person name="Palmer J.M."/>
        </authorList>
    </citation>
    <scope>NUCLEOTIDE SEQUENCE [LARGE SCALE GENOMIC DNA]</scope>
    <source>
        <strain evidence="9 10">TWF718</strain>
    </source>
</reference>
<dbReference type="InterPro" id="IPR049326">
    <property type="entry name" value="Rhodopsin_dom_fungi"/>
</dbReference>